<evidence type="ECO:0000256" key="3">
    <source>
        <dbReference type="ARBA" id="ARBA00022525"/>
    </source>
</evidence>
<dbReference type="GO" id="GO:0016042">
    <property type="term" value="P:lipid catabolic process"/>
    <property type="evidence" value="ECO:0007669"/>
    <property type="project" value="UniProtKB-KW"/>
</dbReference>
<reference evidence="9" key="1">
    <citation type="submission" date="2013-09" db="EMBL/GenBank/DDBJ databases">
        <title>Corchorus olitorius genome sequencing.</title>
        <authorList>
            <person name="Alam M."/>
            <person name="Haque M.S."/>
            <person name="Islam M.S."/>
            <person name="Emdad E.M."/>
            <person name="Islam M.M."/>
            <person name="Ahmed B."/>
            <person name="Halim A."/>
            <person name="Hossen Q.M.M."/>
            <person name="Hossain M.Z."/>
            <person name="Ahmed R."/>
            <person name="Khan M.M."/>
            <person name="Islam R."/>
            <person name="Rashid M.M."/>
            <person name="Khan S.A."/>
            <person name="Rahman M.S."/>
            <person name="Alam M."/>
            <person name="Yahiya A.S."/>
            <person name="Khan M.S."/>
            <person name="Azam M.S."/>
            <person name="Haque T."/>
            <person name="Lashkar M.Z.H."/>
            <person name="Akhand A.I."/>
            <person name="Morshed G."/>
            <person name="Roy S."/>
            <person name="Uddin K.S."/>
            <person name="Rabeya T."/>
            <person name="Hossain A.S."/>
            <person name="Chowdhury A."/>
            <person name="Snigdha A.R."/>
            <person name="Mortoza M.S."/>
            <person name="Matin S.A."/>
            <person name="Hoque S.M.E."/>
            <person name="Islam M.K."/>
            <person name="Roy D.K."/>
            <person name="Haider R."/>
            <person name="Moosa M.M."/>
            <person name="Elias S.M."/>
            <person name="Hasan A.M."/>
            <person name="Jahan S."/>
            <person name="Shafiuddin M."/>
            <person name="Mahmood N."/>
            <person name="Shommy N.S."/>
        </authorList>
    </citation>
    <scope>NUCLEOTIDE SEQUENCE [LARGE SCALE GENOMIC DNA]</scope>
    <source>
        <strain evidence="9">cv. O-4</strain>
    </source>
</reference>
<evidence type="ECO:0000256" key="2">
    <source>
        <dbReference type="ARBA" id="ARBA00008668"/>
    </source>
</evidence>
<evidence type="ECO:0000256" key="4">
    <source>
        <dbReference type="ARBA" id="ARBA00022729"/>
    </source>
</evidence>
<dbReference type="Proteomes" id="UP000187203">
    <property type="component" value="Unassembled WGS sequence"/>
</dbReference>
<evidence type="ECO:0000313" key="8">
    <source>
        <dbReference type="EMBL" id="OMO65842.1"/>
    </source>
</evidence>
<keyword evidence="6" id="KW-0442">Lipid degradation</keyword>
<organism evidence="8 9">
    <name type="scientific">Corchorus olitorius</name>
    <dbReference type="NCBI Taxonomy" id="93759"/>
    <lineage>
        <taxon>Eukaryota</taxon>
        <taxon>Viridiplantae</taxon>
        <taxon>Streptophyta</taxon>
        <taxon>Embryophyta</taxon>
        <taxon>Tracheophyta</taxon>
        <taxon>Spermatophyta</taxon>
        <taxon>Magnoliopsida</taxon>
        <taxon>eudicotyledons</taxon>
        <taxon>Gunneridae</taxon>
        <taxon>Pentapetalae</taxon>
        <taxon>rosids</taxon>
        <taxon>malvids</taxon>
        <taxon>Malvales</taxon>
        <taxon>Malvaceae</taxon>
        <taxon>Grewioideae</taxon>
        <taxon>Apeibeae</taxon>
        <taxon>Corchorus</taxon>
    </lineage>
</organism>
<evidence type="ECO:0000256" key="6">
    <source>
        <dbReference type="ARBA" id="ARBA00022963"/>
    </source>
</evidence>
<comment type="subcellular location">
    <subcellularLocation>
        <location evidence="1">Secreted</location>
    </subcellularLocation>
</comment>
<accession>A0A1R3H678</accession>
<evidence type="ECO:0000256" key="5">
    <source>
        <dbReference type="ARBA" id="ARBA00022801"/>
    </source>
</evidence>
<name>A0A1R3H678_9ROSI</name>
<dbReference type="STRING" id="93759.A0A1R3H678"/>
<gene>
    <name evidence="8" type="ORF">COLO4_30969</name>
</gene>
<dbReference type="PANTHER" id="PTHR45650:SF4">
    <property type="entry name" value="GDSL-LIKE LIPASE_ACYLHYDROLASE FAMILY PROTEIN, EXPRESSED"/>
    <property type="match status" value="1"/>
</dbReference>
<keyword evidence="7" id="KW-0443">Lipid metabolism</keyword>
<dbReference type="InterPro" id="IPR036514">
    <property type="entry name" value="SGNH_hydro_sf"/>
</dbReference>
<comment type="similarity">
    <text evidence="2">Belongs to the 'GDSL' lipolytic enzyme family.</text>
</comment>
<dbReference type="GO" id="GO:0016787">
    <property type="term" value="F:hydrolase activity"/>
    <property type="evidence" value="ECO:0007669"/>
    <property type="project" value="UniProtKB-KW"/>
</dbReference>
<keyword evidence="5" id="KW-0378">Hydrolase</keyword>
<dbReference type="AlphaFoldDB" id="A0A1R3H678"/>
<sequence length="182" mass="20208">MANAGYPDAEEELGFKDYSPPFLDPNTTGDVILKGVNYACAGSGILKSTGYVAGQRIDMSKQVENLAKTRQEIISRIGEAAAKQLLRQALYFVLIGSNDFNYIMRPLSPFDYIGFNYVDEVISKFRSQLTDLKMQILLAVVGRWAWGGMVVFRSVADPSAIFVKIEPNMFSGINSIHQKLLI</sequence>
<dbReference type="InterPro" id="IPR051238">
    <property type="entry name" value="GDSL_esterase/lipase"/>
</dbReference>
<keyword evidence="4" id="KW-0732">Signal</keyword>
<dbReference type="PANTHER" id="PTHR45650">
    <property type="entry name" value="GDSL-LIKE LIPASE/ACYLHYDROLASE-RELATED"/>
    <property type="match status" value="1"/>
</dbReference>
<keyword evidence="3" id="KW-0964">Secreted</keyword>
<evidence type="ECO:0008006" key="10">
    <source>
        <dbReference type="Google" id="ProtNLM"/>
    </source>
</evidence>
<evidence type="ECO:0000256" key="7">
    <source>
        <dbReference type="ARBA" id="ARBA00023098"/>
    </source>
</evidence>
<keyword evidence="9" id="KW-1185">Reference proteome</keyword>
<dbReference type="Gene3D" id="3.40.50.1110">
    <property type="entry name" value="SGNH hydrolase"/>
    <property type="match status" value="1"/>
</dbReference>
<proteinExistence type="inferred from homology"/>
<dbReference type="EMBL" id="AWUE01020805">
    <property type="protein sequence ID" value="OMO65842.1"/>
    <property type="molecule type" value="Genomic_DNA"/>
</dbReference>
<evidence type="ECO:0000313" key="9">
    <source>
        <dbReference type="Proteomes" id="UP000187203"/>
    </source>
</evidence>
<dbReference type="OrthoDB" id="1600564at2759"/>
<comment type="caution">
    <text evidence="8">The sequence shown here is derived from an EMBL/GenBank/DDBJ whole genome shotgun (WGS) entry which is preliminary data.</text>
</comment>
<evidence type="ECO:0000256" key="1">
    <source>
        <dbReference type="ARBA" id="ARBA00004613"/>
    </source>
</evidence>
<protein>
    <recommendedName>
        <fullName evidence="10">Lipase, GDSL</fullName>
    </recommendedName>
</protein>
<dbReference type="GO" id="GO:0005576">
    <property type="term" value="C:extracellular region"/>
    <property type="evidence" value="ECO:0007669"/>
    <property type="project" value="UniProtKB-SubCell"/>
</dbReference>